<feature type="transmembrane region" description="Helical" evidence="21">
    <location>
        <begin position="173"/>
        <end position="191"/>
    </location>
</feature>
<keyword evidence="9" id="KW-0732">Signal</keyword>
<feature type="region of interest" description="Disordered" evidence="20">
    <location>
        <begin position="643"/>
        <end position="675"/>
    </location>
</feature>
<keyword evidence="15" id="KW-0406">Ion transport</keyword>
<gene>
    <name evidence="23" type="ORF">DGAL_LOCUS11615</name>
</gene>
<protein>
    <recommendedName>
        <fullName evidence="22">Calx-beta domain-containing protein</fullName>
    </recommendedName>
</protein>
<keyword evidence="3" id="KW-0813">Transport</keyword>
<evidence type="ECO:0000256" key="14">
    <source>
        <dbReference type="ARBA" id="ARBA00023053"/>
    </source>
</evidence>
<dbReference type="GO" id="GO:0005516">
    <property type="term" value="F:calmodulin binding"/>
    <property type="evidence" value="ECO:0007669"/>
    <property type="project" value="UniProtKB-KW"/>
</dbReference>
<evidence type="ECO:0000256" key="6">
    <source>
        <dbReference type="ARBA" id="ARBA00022568"/>
    </source>
</evidence>
<keyword evidence="24" id="KW-1185">Reference proteome</keyword>
<dbReference type="PANTHER" id="PTHR11878">
    <property type="entry name" value="SODIUM/CALCIUM EXCHANGER"/>
    <property type="match status" value="1"/>
</dbReference>
<evidence type="ECO:0000256" key="20">
    <source>
        <dbReference type="SAM" id="MobiDB-lite"/>
    </source>
</evidence>
<evidence type="ECO:0000256" key="11">
    <source>
        <dbReference type="ARBA" id="ARBA00022837"/>
    </source>
</evidence>
<keyword evidence="14" id="KW-0915">Sodium</keyword>
<keyword evidence="4" id="KW-0050">Antiport</keyword>
<dbReference type="InterPro" id="IPR038081">
    <property type="entry name" value="CalX-like_sf"/>
</dbReference>
<comment type="similarity">
    <text evidence="2">Belongs to the Ca(2+):cation antiporter (CaCA) (TC 2.A.19) family. SLC8 subfamily.</text>
</comment>
<evidence type="ECO:0000256" key="3">
    <source>
        <dbReference type="ARBA" id="ARBA00022448"/>
    </source>
</evidence>
<keyword evidence="13 21" id="KW-1133">Transmembrane helix</keyword>
<evidence type="ECO:0000256" key="21">
    <source>
        <dbReference type="SAM" id="Phobius"/>
    </source>
</evidence>
<comment type="subcellular location">
    <subcellularLocation>
        <location evidence="1">Cell membrane</location>
        <topology evidence="1">Multi-pass membrane protein</topology>
    </subcellularLocation>
</comment>
<evidence type="ECO:0000256" key="17">
    <source>
        <dbReference type="ARBA" id="ARBA00023180"/>
    </source>
</evidence>
<evidence type="ECO:0000256" key="12">
    <source>
        <dbReference type="ARBA" id="ARBA00022860"/>
    </source>
</evidence>
<comment type="catalytic activity">
    <reaction evidence="19">
        <text>Ca(2+)(in) + 3 Na(+)(out) = Ca(2+)(out) + 3 Na(+)(in)</text>
        <dbReference type="Rhea" id="RHEA:69955"/>
        <dbReference type="ChEBI" id="CHEBI:29101"/>
        <dbReference type="ChEBI" id="CHEBI:29108"/>
    </reaction>
</comment>
<keyword evidence="8" id="KW-0479">Metal-binding</keyword>
<keyword evidence="10" id="KW-0677">Repeat</keyword>
<dbReference type="OrthoDB" id="418484at2759"/>
<feature type="transmembrane region" description="Helical" evidence="21">
    <location>
        <begin position="45"/>
        <end position="67"/>
    </location>
</feature>
<dbReference type="InterPro" id="IPR004837">
    <property type="entry name" value="NaCa_Exmemb"/>
</dbReference>
<dbReference type="Gene3D" id="2.60.40.2030">
    <property type="match status" value="2"/>
</dbReference>
<keyword evidence="16 21" id="KW-0472">Membrane</keyword>
<feature type="transmembrane region" description="Helical" evidence="21">
    <location>
        <begin position="1089"/>
        <end position="1111"/>
    </location>
</feature>
<evidence type="ECO:0000256" key="10">
    <source>
        <dbReference type="ARBA" id="ARBA00022737"/>
    </source>
</evidence>
<feature type="transmembrane region" description="Helical" evidence="21">
    <location>
        <begin position="141"/>
        <end position="161"/>
    </location>
</feature>
<comment type="caution">
    <text evidence="23">The sequence shown here is derived from an EMBL/GenBank/DDBJ whole genome shotgun (WGS) entry which is preliminary data.</text>
</comment>
<dbReference type="SUPFAM" id="SSF141072">
    <property type="entry name" value="CalX-like"/>
    <property type="match status" value="2"/>
</dbReference>
<evidence type="ECO:0000256" key="4">
    <source>
        <dbReference type="ARBA" id="ARBA00022449"/>
    </source>
</evidence>
<keyword evidence="17" id="KW-0325">Glycoprotein</keyword>
<feature type="domain" description="Calx-beta" evidence="22">
    <location>
        <begin position="689"/>
        <end position="788"/>
    </location>
</feature>
<feature type="transmembrane region" description="Helical" evidence="21">
    <location>
        <begin position="1048"/>
        <end position="1068"/>
    </location>
</feature>
<organism evidence="23 24">
    <name type="scientific">Daphnia galeata</name>
    <dbReference type="NCBI Taxonomy" id="27404"/>
    <lineage>
        <taxon>Eukaryota</taxon>
        <taxon>Metazoa</taxon>
        <taxon>Ecdysozoa</taxon>
        <taxon>Arthropoda</taxon>
        <taxon>Crustacea</taxon>
        <taxon>Branchiopoda</taxon>
        <taxon>Diplostraca</taxon>
        <taxon>Cladocera</taxon>
        <taxon>Anomopoda</taxon>
        <taxon>Daphniidae</taxon>
        <taxon>Daphnia</taxon>
    </lineage>
</organism>
<evidence type="ECO:0000256" key="1">
    <source>
        <dbReference type="ARBA" id="ARBA00004651"/>
    </source>
</evidence>
<evidence type="ECO:0000256" key="5">
    <source>
        <dbReference type="ARBA" id="ARBA00022475"/>
    </source>
</evidence>
<dbReference type="PRINTS" id="PR01259">
    <property type="entry name" value="NACAEXCHNGR"/>
</dbReference>
<sequence>MAPVNSTAASNNSSEVLKYKSELFCVDGIILPAWLPLHNVGTGIVVFRGLVYIVSLVYLFVGVAILADKFMASIEMITSKKKVVKVKDENGKIQTVVVRVWNETVANLTLMALGCSCPEILLSSIEIIGKGFEAGEMGPGSTVGSAAFNLFIIIGVCNWAIPDGQVRKVKRVSVFLVTAAWSIFAYLWLYLITAVMSPGVIEVWEALITFSFFPMTVLSAYVADRHVHIYDYISKTYRMGRNGVIVEMTTDETEVVQSEPNDRINGFKKFAEETENEEIRDFEDHRRAFIILLKNLRRKYPMLKSNQLELMATKELLNRGSKSKAFYQVVASKMLTGRVEQSTRHPKLNLTELFQEFHPSSSSPAVQPPNTDREITKVFFSPGHYTVMENVGQFDVTVVREDGDLERLVFVDYTTEDGEARAGRDFEASRGTICFEPGVTSQTISIKIIDDQLYEEDQHFYIRLLNIRSGNRFEYLCGKGEIAEDAYLTTIEIHGESAPSYSMTLDTAENFGDAAPPRYSVTAREILSALKSNKNLRRPSWFHYDESDGELSTGDDDVFVDALSQFDTNTIDDNNQVFHEIQENQVKCASEIVITNDSMTLSPSQTTLVTSVSFSSGRVSLTKLAEGNTQKSVDRKRSVEFFSKRESSASNNENSDSEEDNGWNTHNPKRANDQTEEHAHLRLICPSMATVMILDDDHRGIFSLSERSVYLTETVGTHIMLIVRIGGSRGRVAINYRTEEGTAKPNRDYLHCQGELIFEDGETEKCVAIQIIGESLYEKNVLFYFTIGEPKSIKDGDSDESIDDLEELSMREYSQLSEQQRIALRGRAQLGEVTTTVVHLKETYINSSSWALNNIKNTVDKMVSKANKSLKRGTSSWLQQFIDAVHMEEENEESVYNDTDRAATNRSTNKINKWKEYTSHGITVFWRLIFAIIPPECMGGGYPCFFSSVVCIGIMTALINDVASHLGCTVGLKDSVTALAFVSLGTSLPDLFASKVSAVQDQHADASISNVTGANAVNVFLGIGVAWTLAAFHHSYNDTVFHVEAGTLAFSVTLYCVMAIIAVVLLIVRRCDAVGGELGGPMKYKLPTTFLLVGCFILYILLSSMEAYGIINGF</sequence>
<dbReference type="AlphaFoldDB" id="A0A8J2RZ74"/>
<evidence type="ECO:0000256" key="9">
    <source>
        <dbReference type="ARBA" id="ARBA00022729"/>
    </source>
</evidence>
<evidence type="ECO:0000256" key="19">
    <source>
        <dbReference type="ARBA" id="ARBA00033667"/>
    </source>
</evidence>
<dbReference type="EMBL" id="CAKKLH010000282">
    <property type="protein sequence ID" value="CAH0108246.1"/>
    <property type="molecule type" value="Genomic_DNA"/>
</dbReference>
<proteinExistence type="inferred from homology"/>
<accession>A0A8J2RZ74</accession>
<evidence type="ECO:0000256" key="7">
    <source>
        <dbReference type="ARBA" id="ARBA00022692"/>
    </source>
</evidence>
<evidence type="ECO:0000256" key="2">
    <source>
        <dbReference type="ARBA" id="ARBA00007489"/>
    </source>
</evidence>
<dbReference type="PANTHER" id="PTHR11878:SF65">
    <property type="entry name" value="NA_CA-EXCHANGE PROTEIN, ISOFORM G"/>
    <property type="match status" value="1"/>
</dbReference>
<dbReference type="InterPro" id="IPR032452">
    <property type="entry name" value="Na_Ca_Ex_C-exten"/>
</dbReference>
<dbReference type="InterPro" id="IPR044880">
    <property type="entry name" value="NCX_ion-bd_dom_sf"/>
</dbReference>
<keyword evidence="12" id="KW-0112">Calmodulin-binding</keyword>
<evidence type="ECO:0000256" key="15">
    <source>
        <dbReference type="ARBA" id="ARBA00023065"/>
    </source>
</evidence>
<dbReference type="InterPro" id="IPR004836">
    <property type="entry name" value="Na_Ca_Ex"/>
</dbReference>
<reference evidence="23" key="1">
    <citation type="submission" date="2021-11" db="EMBL/GenBank/DDBJ databases">
        <authorList>
            <person name="Schell T."/>
        </authorList>
    </citation>
    <scope>NUCLEOTIDE SEQUENCE</scope>
    <source>
        <strain evidence="23">M5</strain>
    </source>
</reference>
<dbReference type="GO" id="GO:0098794">
    <property type="term" value="C:postsynapse"/>
    <property type="evidence" value="ECO:0007669"/>
    <property type="project" value="TreeGrafter"/>
</dbReference>
<feature type="domain" description="Calx-beta" evidence="22">
    <location>
        <begin position="366"/>
        <end position="465"/>
    </location>
</feature>
<evidence type="ECO:0000313" key="23">
    <source>
        <dbReference type="EMBL" id="CAH0108246.1"/>
    </source>
</evidence>
<dbReference type="Pfam" id="PF16494">
    <property type="entry name" value="Na_Ca_ex_C"/>
    <property type="match status" value="1"/>
</dbReference>
<dbReference type="Proteomes" id="UP000789390">
    <property type="component" value="Unassembled WGS sequence"/>
</dbReference>
<dbReference type="SMART" id="SM00237">
    <property type="entry name" value="Calx_beta"/>
    <property type="match status" value="2"/>
</dbReference>
<dbReference type="InterPro" id="IPR003644">
    <property type="entry name" value="Calx_beta"/>
</dbReference>
<dbReference type="GO" id="GO:0030424">
    <property type="term" value="C:axon"/>
    <property type="evidence" value="ECO:0007669"/>
    <property type="project" value="TreeGrafter"/>
</dbReference>
<evidence type="ECO:0000256" key="8">
    <source>
        <dbReference type="ARBA" id="ARBA00022723"/>
    </source>
</evidence>
<feature type="transmembrane region" description="Helical" evidence="21">
    <location>
        <begin position="1016"/>
        <end position="1036"/>
    </location>
</feature>
<evidence type="ECO:0000313" key="24">
    <source>
        <dbReference type="Proteomes" id="UP000789390"/>
    </source>
</evidence>
<dbReference type="Gene3D" id="1.20.1420.30">
    <property type="entry name" value="NCX, central ion-binding region"/>
    <property type="match status" value="2"/>
</dbReference>
<name>A0A8J2RZ74_9CRUS</name>
<evidence type="ECO:0000259" key="22">
    <source>
        <dbReference type="SMART" id="SM00237"/>
    </source>
</evidence>
<dbReference type="Pfam" id="PF03160">
    <property type="entry name" value="Calx-beta"/>
    <property type="match status" value="2"/>
</dbReference>
<dbReference type="InterPro" id="IPR051171">
    <property type="entry name" value="CaCA"/>
</dbReference>
<keyword evidence="18" id="KW-0739">Sodium transport</keyword>
<evidence type="ECO:0000256" key="16">
    <source>
        <dbReference type="ARBA" id="ARBA00023136"/>
    </source>
</evidence>
<keyword evidence="7 21" id="KW-0812">Transmembrane</keyword>
<dbReference type="GO" id="GO:0005432">
    <property type="term" value="F:calcium:sodium antiporter activity"/>
    <property type="evidence" value="ECO:0007669"/>
    <property type="project" value="InterPro"/>
</dbReference>
<evidence type="ECO:0000256" key="18">
    <source>
        <dbReference type="ARBA" id="ARBA00023201"/>
    </source>
</evidence>
<keyword evidence="6" id="KW-0109">Calcium transport</keyword>
<keyword evidence="11" id="KW-0106">Calcium</keyword>
<feature type="transmembrane region" description="Helical" evidence="21">
    <location>
        <begin position="203"/>
        <end position="223"/>
    </location>
</feature>
<dbReference type="Pfam" id="PF01699">
    <property type="entry name" value="Na_Ca_ex"/>
    <property type="match status" value="2"/>
</dbReference>
<dbReference type="GO" id="GO:0046872">
    <property type="term" value="F:metal ion binding"/>
    <property type="evidence" value="ECO:0007669"/>
    <property type="project" value="UniProtKB-KW"/>
</dbReference>
<dbReference type="GO" id="GO:0007154">
    <property type="term" value="P:cell communication"/>
    <property type="evidence" value="ECO:0007669"/>
    <property type="project" value="InterPro"/>
</dbReference>
<dbReference type="GO" id="GO:0042383">
    <property type="term" value="C:sarcolemma"/>
    <property type="evidence" value="ECO:0007669"/>
    <property type="project" value="TreeGrafter"/>
</dbReference>
<keyword evidence="5" id="KW-1003">Cell membrane</keyword>
<evidence type="ECO:0000256" key="13">
    <source>
        <dbReference type="ARBA" id="ARBA00022989"/>
    </source>
</evidence>
<dbReference type="GO" id="GO:0098703">
    <property type="term" value="P:calcium ion import across plasma membrane"/>
    <property type="evidence" value="ECO:0007669"/>
    <property type="project" value="TreeGrafter"/>
</dbReference>